<accession>A0A7X0AYU8</accession>
<protein>
    <submittedName>
        <fullName evidence="1">Uncharacterized protein</fullName>
    </submittedName>
</protein>
<reference evidence="1 2" key="1">
    <citation type="submission" date="2020-08" db="EMBL/GenBank/DDBJ databases">
        <title>Genomic Encyclopedia of Type Strains, Phase IV (KMG-IV): sequencing the most valuable type-strain genomes for metagenomic binning, comparative biology and taxonomic classification.</title>
        <authorList>
            <person name="Goeker M."/>
        </authorList>
    </citation>
    <scope>NUCLEOTIDE SEQUENCE [LARGE SCALE GENOMIC DNA]</scope>
    <source>
        <strain evidence="1 2">DSM 22198</strain>
    </source>
</reference>
<keyword evidence="2" id="KW-1185">Reference proteome</keyword>
<dbReference type="EMBL" id="JACIIZ010000007">
    <property type="protein sequence ID" value="MBB6252272.1"/>
    <property type="molecule type" value="Genomic_DNA"/>
</dbReference>
<sequence length="429" mass="45953">MELHYCVPVWGSAYVAQLTDVSLPSLLAPGNLPALSQMVSVRLRIFTRSADARQIRDSAIWPRLVACVPVDIVTCDDLNLSETYAGMSNLLQAAIRQAGAAGAAFVPQAADGFWSDGSLATLGRLLHAGKRLVLCGGLRVVTETFAPAVRSRFGVPDGAIAISGRDMVDLALDHLHPSMGLYFNDSRLRAVSTSWWLRPYSRRSLVQNIFHFVPLAVVGTGYDARFNGTVDRGFVETLDVRPEDVALIDSSDDLTLVDLAPAARVIGEPQLTCLSDAVFTGRWFREMGESHAFLGGRFYAKPIRFRGGDADDPAVRRAERQAARMARRQVYAGLVVAEALAVAAALHAAGWLDLAHDVKARALSGGLSLPVGRLAPYTACLPADPSTLVSVLDRLKDHVVVGRGHVPPAGALAGPIETGLGEIYVLGSR</sequence>
<dbReference type="AlphaFoldDB" id="A0A7X0AYU8"/>
<gene>
    <name evidence="1" type="ORF">FHS74_002832</name>
</gene>
<evidence type="ECO:0000313" key="2">
    <source>
        <dbReference type="Proteomes" id="UP000539175"/>
    </source>
</evidence>
<name>A0A7X0AYU8_9PROT</name>
<dbReference type="Proteomes" id="UP000539175">
    <property type="component" value="Unassembled WGS sequence"/>
</dbReference>
<dbReference type="RefSeq" id="WP_184801512.1">
    <property type="nucleotide sequence ID" value="NZ_JACIIZ010000007.1"/>
</dbReference>
<comment type="caution">
    <text evidence="1">The sequence shown here is derived from an EMBL/GenBank/DDBJ whole genome shotgun (WGS) entry which is preliminary data.</text>
</comment>
<proteinExistence type="predicted"/>
<evidence type="ECO:0000313" key="1">
    <source>
        <dbReference type="EMBL" id="MBB6252272.1"/>
    </source>
</evidence>
<organism evidence="1 2">
    <name type="scientific">Nitrospirillum iridis</name>
    <dbReference type="NCBI Taxonomy" id="765888"/>
    <lineage>
        <taxon>Bacteria</taxon>
        <taxon>Pseudomonadati</taxon>
        <taxon>Pseudomonadota</taxon>
        <taxon>Alphaproteobacteria</taxon>
        <taxon>Rhodospirillales</taxon>
        <taxon>Azospirillaceae</taxon>
        <taxon>Nitrospirillum</taxon>
    </lineage>
</organism>